<evidence type="ECO:0000256" key="4">
    <source>
        <dbReference type="ARBA" id="ARBA00023125"/>
    </source>
</evidence>
<dbReference type="GO" id="GO:0003700">
    <property type="term" value="F:DNA-binding transcription factor activity"/>
    <property type="evidence" value="ECO:0007669"/>
    <property type="project" value="InterPro"/>
</dbReference>
<reference evidence="10 11" key="1">
    <citation type="journal article" date="2023" name="Hortic Res">
        <title>Pangenome of water caltrop reveals structural variations and asymmetric subgenome divergence after allopolyploidization.</title>
        <authorList>
            <person name="Zhang X."/>
            <person name="Chen Y."/>
            <person name="Wang L."/>
            <person name="Yuan Y."/>
            <person name="Fang M."/>
            <person name="Shi L."/>
            <person name="Lu R."/>
            <person name="Comes H.P."/>
            <person name="Ma Y."/>
            <person name="Chen Y."/>
            <person name="Huang G."/>
            <person name="Zhou Y."/>
            <person name="Zheng Z."/>
            <person name="Qiu Y."/>
        </authorList>
    </citation>
    <scope>NUCLEOTIDE SEQUENCE [LARGE SCALE GENOMIC DNA]</scope>
    <source>
        <strain evidence="10">F231</strain>
    </source>
</reference>
<evidence type="ECO:0000259" key="9">
    <source>
        <dbReference type="PROSITE" id="PS51370"/>
    </source>
</evidence>
<dbReference type="InterPro" id="IPR005333">
    <property type="entry name" value="Transcription_factor_TCP"/>
</dbReference>
<keyword evidence="5" id="KW-0804">Transcription</keyword>
<protein>
    <submittedName>
        <fullName evidence="10">Uncharacterized protein</fullName>
    </submittedName>
</protein>
<dbReference type="PROSITE" id="PS51369">
    <property type="entry name" value="TCP"/>
    <property type="match status" value="1"/>
</dbReference>
<gene>
    <name evidence="10" type="ORF">SAY86_004104</name>
</gene>
<feature type="domain" description="R" evidence="9">
    <location>
        <begin position="250"/>
        <end position="267"/>
    </location>
</feature>
<sequence length="369" mass="41655">MFSSNPNPNDPNTLSSLPFLGDLIATNSKQDHDHHLPFSLLNFPASPFSLYTEEDSAIFLQSCADYTLLPDAEIDDILEPGKQFLMSKSEWTDDNKRGHEHGAGVTKKLAPRKRSSKKDRHSKINTAQGPRDRRMRLSLEVSRKFFDLQDMLRFDKASKTVDWLLTQSKSAIAKLSNDAIGNSSSIAGEKADVSGVIDESVDALSDEDQAEKLEEDSKRCCRSELHSRKARNSCLSKTLSRRISSAQLARESREKRRTRAKERTRAKMLFRRLNNRSDHPFDVGGESRNCPLEHGYMKISSMEVEAHAQVAKLKRLGASAEQITECSSATTNNYYLQSNGNGIHQQHQFRDFQLFLKPWEGYGGSSDLR</sequence>
<evidence type="ECO:0000256" key="6">
    <source>
        <dbReference type="ARBA" id="ARBA00023242"/>
    </source>
</evidence>
<proteinExistence type="predicted"/>
<evidence type="ECO:0000256" key="5">
    <source>
        <dbReference type="ARBA" id="ARBA00023163"/>
    </source>
</evidence>
<feature type="compositionally biased region" description="Basic and acidic residues" evidence="7">
    <location>
        <begin position="90"/>
        <end position="102"/>
    </location>
</feature>
<accession>A0AAN7RHM0</accession>
<dbReference type="GO" id="GO:0043565">
    <property type="term" value="F:sequence-specific DNA binding"/>
    <property type="evidence" value="ECO:0007669"/>
    <property type="project" value="TreeGrafter"/>
</dbReference>
<keyword evidence="2" id="KW-0217">Developmental protein</keyword>
<evidence type="ECO:0000256" key="3">
    <source>
        <dbReference type="ARBA" id="ARBA00023015"/>
    </source>
</evidence>
<keyword evidence="3" id="KW-0805">Transcription regulation</keyword>
<dbReference type="PROSITE" id="PS51370">
    <property type="entry name" value="R"/>
    <property type="match status" value="1"/>
</dbReference>
<keyword evidence="6" id="KW-0539">Nucleus</keyword>
<name>A0AAN7RHM0_TRANT</name>
<dbReference type="AlphaFoldDB" id="A0AAN7RHM0"/>
<evidence type="ECO:0000259" key="8">
    <source>
        <dbReference type="PROSITE" id="PS51369"/>
    </source>
</evidence>
<dbReference type="InterPro" id="IPR017888">
    <property type="entry name" value="CYC/TB1_R_domain"/>
</dbReference>
<dbReference type="Proteomes" id="UP001346149">
    <property type="component" value="Unassembled WGS sequence"/>
</dbReference>
<evidence type="ECO:0000313" key="10">
    <source>
        <dbReference type="EMBL" id="KAK4804287.1"/>
    </source>
</evidence>
<dbReference type="PANTHER" id="PTHR31072">
    <property type="entry name" value="TRANSCRIPTION FACTOR TCP4-RELATED"/>
    <property type="match status" value="1"/>
</dbReference>
<keyword evidence="4" id="KW-0238">DNA-binding</keyword>
<organism evidence="10 11">
    <name type="scientific">Trapa natans</name>
    <name type="common">Water chestnut</name>
    <dbReference type="NCBI Taxonomy" id="22666"/>
    <lineage>
        <taxon>Eukaryota</taxon>
        <taxon>Viridiplantae</taxon>
        <taxon>Streptophyta</taxon>
        <taxon>Embryophyta</taxon>
        <taxon>Tracheophyta</taxon>
        <taxon>Spermatophyta</taxon>
        <taxon>Magnoliopsida</taxon>
        <taxon>eudicotyledons</taxon>
        <taxon>Gunneridae</taxon>
        <taxon>Pentapetalae</taxon>
        <taxon>rosids</taxon>
        <taxon>malvids</taxon>
        <taxon>Myrtales</taxon>
        <taxon>Lythraceae</taxon>
        <taxon>Trapa</taxon>
    </lineage>
</organism>
<feature type="domain" description="TCP" evidence="8">
    <location>
        <begin position="117"/>
        <end position="175"/>
    </location>
</feature>
<evidence type="ECO:0000313" key="11">
    <source>
        <dbReference type="Proteomes" id="UP001346149"/>
    </source>
</evidence>
<comment type="caution">
    <text evidence="10">The sequence shown here is derived from an EMBL/GenBank/DDBJ whole genome shotgun (WGS) entry which is preliminary data.</text>
</comment>
<dbReference type="Pfam" id="PF03634">
    <property type="entry name" value="TCP"/>
    <property type="match status" value="1"/>
</dbReference>
<dbReference type="EMBL" id="JAXQNO010000001">
    <property type="protein sequence ID" value="KAK4804287.1"/>
    <property type="molecule type" value="Genomic_DNA"/>
</dbReference>
<dbReference type="InterPro" id="IPR017887">
    <property type="entry name" value="TF_TCP_subgr"/>
</dbReference>
<feature type="compositionally biased region" description="Basic residues" evidence="7">
    <location>
        <begin position="109"/>
        <end position="123"/>
    </location>
</feature>
<keyword evidence="11" id="KW-1185">Reference proteome</keyword>
<comment type="subcellular location">
    <subcellularLocation>
        <location evidence="1">Nucleus</location>
    </subcellularLocation>
</comment>
<evidence type="ECO:0000256" key="1">
    <source>
        <dbReference type="ARBA" id="ARBA00004123"/>
    </source>
</evidence>
<dbReference type="GO" id="GO:0005634">
    <property type="term" value="C:nucleus"/>
    <property type="evidence" value="ECO:0007669"/>
    <property type="project" value="UniProtKB-SubCell"/>
</dbReference>
<feature type="region of interest" description="Disordered" evidence="7">
    <location>
        <begin position="90"/>
        <end position="133"/>
    </location>
</feature>
<dbReference type="GO" id="GO:2000032">
    <property type="term" value="P:regulation of secondary shoot formation"/>
    <property type="evidence" value="ECO:0007669"/>
    <property type="project" value="TreeGrafter"/>
</dbReference>
<dbReference type="PANTHER" id="PTHR31072:SF226">
    <property type="entry name" value="TRANSCRIPTION FACTOR TCP18"/>
    <property type="match status" value="1"/>
</dbReference>
<evidence type="ECO:0000256" key="2">
    <source>
        <dbReference type="ARBA" id="ARBA00022473"/>
    </source>
</evidence>
<evidence type="ECO:0000256" key="7">
    <source>
        <dbReference type="SAM" id="MobiDB-lite"/>
    </source>
</evidence>